<proteinExistence type="predicted"/>
<gene>
    <name evidence="1" type="ORF">SL103_15440</name>
</gene>
<dbReference type="EMBL" id="CP017157">
    <property type="protein sequence ID" value="AOP51216.1"/>
    <property type="molecule type" value="Genomic_DNA"/>
</dbReference>
<reference evidence="1 2" key="1">
    <citation type="submission" date="2016-09" db="EMBL/GenBank/DDBJ databases">
        <title>Complete genome sequencing of Streptomyces lydicus 103 and metabolic pathways analysis of antibiotic biosynthesis.</title>
        <authorList>
            <person name="Jia N."/>
            <person name="Ding M.-Z."/>
            <person name="Gao F."/>
            <person name="Yuan Y.-J."/>
        </authorList>
    </citation>
    <scope>NUCLEOTIDE SEQUENCE [LARGE SCALE GENOMIC DNA]</scope>
    <source>
        <strain evidence="1 2">103</strain>
    </source>
</reference>
<dbReference type="PANTHER" id="PTHR47623">
    <property type="entry name" value="OS09G0287300 PROTEIN"/>
    <property type="match status" value="1"/>
</dbReference>
<dbReference type="SUPFAM" id="SSF53254">
    <property type="entry name" value="Phosphoglycerate mutase-like"/>
    <property type="match status" value="1"/>
</dbReference>
<dbReference type="PANTHER" id="PTHR47623:SF1">
    <property type="entry name" value="OS09G0287300 PROTEIN"/>
    <property type="match status" value="1"/>
</dbReference>
<name>A0A1D7VWR6_9ACTN</name>
<dbReference type="CDD" id="cd07067">
    <property type="entry name" value="HP_PGM_like"/>
    <property type="match status" value="1"/>
</dbReference>
<keyword evidence="2" id="KW-1185">Reference proteome</keyword>
<sequence>MRRLVVLRHAKSARPPGVDDHARPLAGRGRRDAVAAGRWLRDAGCLPDLVICSTAARARETWELAAAQLPAPPPVRHDGRLYGADAADLLAVVHETPATVGTLLLVGHNPAVQDLVLLLASEALSDALERVREKLPTSAIAVLAQHDPWPRATPRTALLTDLAVPRGPHH</sequence>
<organism evidence="1 2">
    <name type="scientific">Streptomyces lydicus</name>
    <dbReference type="NCBI Taxonomy" id="47763"/>
    <lineage>
        <taxon>Bacteria</taxon>
        <taxon>Bacillati</taxon>
        <taxon>Actinomycetota</taxon>
        <taxon>Actinomycetes</taxon>
        <taxon>Kitasatosporales</taxon>
        <taxon>Streptomycetaceae</taxon>
        <taxon>Streptomyces</taxon>
    </lineage>
</organism>
<dbReference type="InterPro" id="IPR013078">
    <property type="entry name" value="His_Pase_superF_clade-1"/>
</dbReference>
<dbReference type="Pfam" id="PF00300">
    <property type="entry name" value="His_Phos_1"/>
    <property type="match status" value="1"/>
</dbReference>
<dbReference type="AlphaFoldDB" id="A0A1D7VWR6"/>
<dbReference type="KEGG" id="slc:SL103_15440"/>
<dbReference type="OrthoDB" id="9810154at2"/>
<evidence type="ECO:0000313" key="1">
    <source>
        <dbReference type="EMBL" id="AOP51216.1"/>
    </source>
</evidence>
<dbReference type="Gene3D" id="3.40.50.1240">
    <property type="entry name" value="Phosphoglycerate mutase-like"/>
    <property type="match status" value="1"/>
</dbReference>
<dbReference type="SMART" id="SM00855">
    <property type="entry name" value="PGAM"/>
    <property type="match status" value="1"/>
</dbReference>
<dbReference type="Proteomes" id="UP000094094">
    <property type="component" value="Chromosome"/>
</dbReference>
<dbReference type="InterPro" id="IPR029033">
    <property type="entry name" value="His_PPase_superfam"/>
</dbReference>
<evidence type="ECO:0000313" key="2">
    <source>
        <dbReference type="Proteomes" id="UP000094094"/>
    </source>
</evidence>
<dbReference type="RefSeq" id="WP_069573748.1">
    <property type="nucleotide sequence ID" value="NZ_CP017157.1"/>
</dbReference>
<protein>
    <submittedName>
        <fullName evidence="1">Phosphohistidine phosphatase</fullName>
    </submittedName>
</protein>
<accession>A0A1D7VWR6</accession>